<dbReference type="HAMAP" id="MF_00180">
    <property type="entry name" value="RibB"/>
    <property type="match status" value="1"/>
</dbReference>
<evidence type="ECO:0000313" key="17">
    <source>
        <dbReference type="Proteomes" id="UP000631694"/>
    </source>
</evidence>
<evidence type="ECO:0000256" key="7">
    <source>
        <dbReference type="ARBA" id="ARBA00012153"/>
    </source>
</evidence>
<dbReference type="PANTHER" id="PTHR21327">
    <property type="entry name" value="GTP CYCLOHYDROLASE II-RELATED"/>
    <property type="match status" value="1"/>
</dbReference>
<evidence type="ECO:0000256" key="3">
    <source>
        <dbReference type="ARBA" id="ARBA00002284"/>
    </source>
</evidence>
<dbReference type="Gene3D" id="3.90.870.10">
    <property type="entry name" value="DHBP synthase"/>
    <property type="match status" value="1"/>
</dbReference>
<accession>A0A931I2A1</accession>
<evidence type="ECO:0000256" key="13">
    <source>
        <dbReference type="ARBA" id="ARBA00023239"/>
    </source>
</evidence>
<evidence type="ECO:0000256" key="5">
    <source>
        <dbReference type="ARBA" id="ARBA00005520"/>
    </source>
</evidence>
<dbReference type="InterPro" id="IPR000422">
    <property type="entry name" value="DHBP_synthase_RibB"/>
</dbReference>
<evidence type="ECO:0000256" key="1">
    <source>
        <dbReference type="ARBA" id="ARBA00000141"/>
    </source>
</evidence>
<dbReference type="GO" id="GO:0008686">
    <property type="term" value="F:3,4-dihydroxy-2-butanone-4-phosphate synthase activity"/>
    <property type="evidence" value="ECO:0007669"/>
    <property type="project" value="UniProtKB-UniRule"/>
</dbReference>
<gene>
    <name evidence="14 16" type="primary">ribB</name>
    <name evidence="16" type="ORF">I5731_09115</name>
</gene>
<evidence type="ECO:0000256" key="6">
    <source>
        <dbReference type="ARBA" id="ARBA00008976"/>
    </source>
</evidence>
<feature type="binding site" evidence="14">
    <location>
        <begin position="51"/>
        <end position="52"/>
    </location>
    <ligand>
        <name>D-ribulose 5-phosphate</name>
        <dbReference type="ChEBI" id="CHEBI:58121"/>
    </ligand>
</feature>
<feature type="binding site" evidence="14">
    <location>
        <position position="56"/>
    </location>
    <ligand>
        <name>D-ribulose 5-phosphate</name>
        <dbReference type="ChEBI" id="CHEBI:58121"/>
    </ligand>
</feature>
<organism evidence="16 17">
    <name type="scientific">Methylobrevis albus</name>
    <dbReference type="NCBI Taxonomy" id="2793297"/>
    <lineage>
        <taxon>Bacteria</taxon>
        <taxon>Pseudomonadati</taxon>
        <taxon>Pseudomonadota</taxon>
        <taxon>Alphaproteobacteria</taxon>
        <taxon>Hyphomicrobiales</taxon>
        <taxon>Pleomorphomonadaceae</taxon>
        <taxon>Methylobrevis</taxon>
    </lineage>
</organism>
<dbReference type="InterPro" id="IPR017945">
    <property type="entry name" value="DHBP_synth_RibB-like_a/b_dom"/>
</dbReference>
<keyword evidence="13 14" id="KW-0456">Lyase</keyword>
<keyword evidence="11 14" id="KW-0460">Magnesium</keyword>
<dbReference type="FunFam" id="3.90.870.10:FF:000001">
    <property type="entry name" value="Riboflavin biosynthesis protein RibBA"/>
    <property type="match status" value="1"/>
</dbReference>
<dbReference type="EC" id="4.1.99.12" evidence="7 14"/>
<keyword evidence="12 14" id="KW-0464">Manganese</keyword>
<feature type="binding site" evidence="14">
    <location>
        <position position="167"/>
    </location>
    <ligand>
        <name>Mg(2+)</name>
        <dbReference type="ChEBI" id="CHEBI:18420"/>
        <label>2</label>
    </ligand>
</feature>
<name>A0A931I2A1_9HYPH</name>
<comment type="caution">
    <text evidence="16">The sequence shown here is derived from an EMBL/GenBank/DDBJ whole genome shotgun (WGS) entry which is preliminary data.</text>
</comment>
<dbReference type="SUPFAM" id="SSF55821">
    <property type="entry name" value="YrdC/RibB"/>
    <property type="match status" value="1"/>
</dbReference>
<evidence type="ECO:0000256" key="14">
    <source>
        <dbReference type="HAMAP-Rule" id="MF_00180"/>
    </source>
</evidence>
<evidence type="ECO:0000256" key="2">
    <source>
        <dbReference type="ARBA" id="ARBA00001936"/>
    </source>
</evidence>
<comment type="cofactor">
    <cofactor evidence="14 15">
        <name>Mg(2+)</name>
        <dbReference type="ChEBI" id="CHEBI:18420"/>
    </cofactor>
    <cofactor evidence="14 15">
        <name>Mn(2+)</name>
        <dbReference type="ChEBI" id="CHEBI:29035"/>
    </cofactor>
    <text evidence="14 15">Binds 2 divalent metal cations per subunit. Magnesium or manganese.</text>
</comment>
<feature type="binding site" evidence="14">
    <location>
        <position position="52"/>
    </location>
    <ligand>
        <name>Mg(2+)</name>
        <dbReference type="ChEBI" id="CHEBI:18420"/>
        <label>1</label>
    </ligand>
</feature>
<evidence type="ECO:0000256" key="12">
    <source>
        <dbReference type="ARBA" id="ARBA00023211"/>
    </source>
</evidence>
<evidence type="ECO:0000256" key="11">
    <source>
        <dbReference type="ARBA" id="ARBA00022842"/>
    </source>
</evidence>
<dbReference type="GO" id="GO:0030145">
    <property type="term" value="F:manganese ion binding"/>
    <property type="evidence" value="ECO:0007669"/>
    <property type="project" value="UniProtKB-UniRule"/>
</dbReference>
<comment type="similarity">
    <text evidence="6">In the C-terminal section; belongs to the GTP cyclohydrolase II family.</text>
</comment>
<sequence length="228" mass="23853">MTRSLEGAPLARRLLETAGWRAAPVAISSPEEIIAEAKAGRMVVLVDDEDRENEGDLVIPAVHADPAAINFMARNACGLVCLAITEEQARRLALAPMTAAVTARFTTAFTVSVEAAEGVTTGISAHDRARTVAAVIAEDAVPADVVMPGHIFPIVARDGGVLVRPGHTEAAVDLSRLAGLPPSGVICEIMNEDGSMARLPDLLLFAGRHGLKVGTIADLVAWRRAAEA</sequence>
<dbReference type="GO" id="GO:0005829">
    <property type="term" value="C:cytosol"/>
    <property type="evidence" value="ECO:0007669"/>
    <property type="project" value="TreeGrafter"/>
</dbReference>
<comment type="function">
    <text evidence="3 14 15">Catalyzes the conversion of D-ribulose 5-phosphate to formate and 3,4-dihydroxy-2-butanone 4-phosphate.</text>
</comment>
<protein>
    <recommendedName>
        <fullName evidence="8 14">3,4-dihydroxy-2-butanone 4-phosphate synthase</fullName>
        <shortName evidence="14 15">DHBP synthase</shortName>
        <ecNumber evidence="7 14">4.1.99.12</ecNumber>
    </recommendedName>
</protein>
<evidence type="ECO:0000256" key="9">
    <source>
        <dbReference type="ARBA" id="ARBA00022619"/>
    </source>
</evidence>
<keyword evidence="17" id="KW-1185">Reference proteome</keyword>
<dbReference type="GO" id="GO:0000287">
    <property type="term" value="F:magnesium ion binding"/>
    <property type="evidence" value="ECO:0007669"/>
    <property type="project" value="UniProtKB-UniRule"/>
</dbReference>
<comment type="catalytic activity">
    <reaction evidence="1 14 15">
        <text>D-ribulose 5-phosphate = (2S)-2-hydroxy-3-oxobutyl phosphate + formate + H(+)</text>
        <dbReference type="Rhea" id="RHEA:18457"/>
        <dbReference type="ChEBI" id="CHEBI:15378"/>
        <dbReference type="ChEBI" id="CHEBI:15740"/>
        <dbReference type="ChEBI" id="CHEBI:58121"/>
        <dbReference type="ChEBI" id="CHEBI:58830"/>
        <dbReference type="EC" id="4.1.99.12"/>
    </reaction>
</comment>
<feature type="binding site" evidence="14">
    <location>
        <begin position="164"/>
        <end position="168"/>
    </location>
    <ligand>
        <name>D-ribulose 5-phosphate</name>
        <dbReference type="ChEBI" id="CHEBI:58121"/>
    </ligand>
</feature>
<evidence type="ECO:0000256" key="15">
    <source>
        <dbReference type="RuleBase" id="RU003843"/>
    </source>
</evidence>
<comment type="similarity">
    <text evidence="5">In the N-terminal section; belongs to the DHBP synthase family.</text>
</comment>
<evidence type="ECO:0000256" key="8">
    <source>
        <dbReference type="ARBA" id="ARBA00018836"/>
    </source>
</evidence>
<evidence type="ECO:0000256" key="4">
    <source>
        <dbReference type="ARBA" id="ARBA00004904"/>
    </source>
</evidence>
<dbReference type="GO" id="GO:0009231">
    <property type="term" value="P:riboflavin biosynthetic process"/>
    <property type="evidence" value="ECO:0007669"/>
    <property type="project" value="UniProtKB-UniRule"/>
</dbReference>
<dbReference type="GO" id="GO:0003935">
    <property type="term" value="F:GTP cyclohydrolase II activity"/>
    <property type="evidence" value="ECO:0007669"/>
    <property type="project" value="TreeGrafter"/>
</dbReference>
<comment type="similarity">
    <text evidence="14 15">Belongs to the DHBP synthase family.</text>
</comment>
<dbReference type="PANTHER" id="PTHR21327:SF18">
    <property type="entry name" value="3,4-DIHYDROXY-2-BUTANONE 4-PHOSPHATE SYNTHASE"/>
    <property type="match status" value="1"/>
</dbReference>
<dbReference type="AlphaFoldDB" id="A0A931I2A1"/>
<reference evidence="16" key="1">
    <citation type="submission" date="2020-12" db="EMBL/GenBank/DDBJ databases">
        <title>Methylobrevis albus sp. nov., isolated from fresh water lack sediment.</title>
        <authorList>
            <person name="Zou Q."/>
        </authorList>
    </citation>
    <scope>NUCLEOTIDE SEQUENCE</scope>
    <source>
        <strain evidence="16">L22</strain>
    </source>
</reference>
<feature type="binding site" evidence="14">
    <location>
        <position position="52"/>
    </location>
    <ligand>
        <name>Mg(2+)</name>
        <dbReference type="ChEBI" id="CHEBI:18420"/>
        <label>2</label>
    </ligand>
</feature>
<comment type="pathway">
    <text evidence="4 14 15">Cofactor biosynthesis; riboflavin biosynthesis; 2-hydroxy-3-oxobutyl phosphate from D-ribulose 5-phosphate: step 1/1.</text>
</comment>
<keyword evidence="10 14" id="KW-0479">Metal-binding</keyword>
<evidence type="ECO:0000256" key="10">
    <source>
        <dbReference type="ARBA" id="ARBA00022723"/>
    </source>
</evidence>
<dbReference type="Proteomes" id="UP000631694">
    <property type="component" value="Unassembled WGS sequence"/>
</dbReference>
<comment type="cofactor">
    <cofactor evidence="2">
        <name>Mn(2+)</name>
        <dbReference type="ChEBI" id="CHEBI:29035"/>
    </cofactor>
</comment>
<comment type="subunit">
    <text evidence="14 15">Homodimer.</text>
</comment>
<dbReference type="Pfam" id="PF00926">
    <property type="entry name" value="DHBP_synthase"/>
    <property type="match status" value="1"/>
</dbReference>
<dbReference type="NCBIfam" id="TIGR00506">
    <property type="entry name" value="ribB"/>
    <property type="match status" value="1"/>
</dbReference>
<proteinExistence type="inferred from homology"/>
<feature type="site" description="Essential for catalytic activity" evidence="14">
    <location>
        <position position="188"/>
    </location>
</feature>
<feature type="site" description="Essential for catalytic activity" evidence="14">
    <location>
        <position position="150"/>
    </location>
</feature>
<dbReference type="EMBL" id="JADZLT010000049">
    <property type="protein sequence ID" value="MBH0237978.1"/>
    <property type="molecule type" value="Genomic_DNA"/>
</dbReference>
<evidence type="ECO:0000313" key="16">
    <source>
        <dbReference type="EMBL" id="MBH0237978.1"/>
    </source>
</evidence>
<keyword evidence="9 14" id="KW-0686">Riboflavin biosynthesis</keyword>